<accession>A0A4S4N2F4</accession>
<reference evidence="2 3" key="1">
    <citation type="submission" date="2019-02" db="EMBL/GenBank/DDBJ databases">
        <title>Genome sequencing of the rare red list fungi Antrodiella citrinella (Flaviporus citrinellus).</title>
        <authorList>
            <person name="Buettner E."/>
            <person name="Kellner H."/>
        </authorList>
    </citation>
    <scope>NUCLEOTIDE SEQUENCE [LARGE SCALE GENOMIC DNA]</scope>
    <source>
        <strain evidence="2 3">DSM 108506</strain>
    </source>
</reference>
<dbReference type="AlphaFoldDB" id="A0A4S4N2F4"/>
<evidence type="ECO:0000256" key="1">
    <source>
        <dbReference type="SAM" id="MobiDB-lite"/>
    </source>
</evidence>
<feature type="region of interest" description="Disordered" evidence="1">
    <location>
        <begin position="117"/>
        <end position="143"/>
    </location>
</feature>
<sequence>MQTKEPVVHAQHLKQPSNSSAYTKRMSVIPVNPLPPPPRRKNSETNTIASTVPAKSSTSRERPGLLSRPPGSFDPQKIMQRRSIMKKPSFLEIDDEMSNDEMENLVDVSLEQIAASPPMESSFLDLDRSSFDSWRSDDDPGMF</sequence>
<comment type="caution">
    <text evidence="2">The sequence shown here is derived from an EMBL/GenBank/DDBJ whole genome shotgun (WGS) entry which is preliminary data.</text>
</comment>
<evidence type="ECO:0000313" key="2">
    <source>
        <dbReference type="EMBL" id="THH33126.1"/>
    </source>
</evidence>
<feature type="region of interest" description="Disordered" evidence="1">
    <location>
        <begin position="1"/>
        <end position="84"/>
    </location>
</feature>
<dbReference type="OrthoDB" id="3195323at2759"/>
<keyword evidence="3" id="KW-1185">Reference proteome</keyword>
<proteinExistence type="predicted"/>
<feature type="compositionally biased region" description="Polar residues" evidence="1">
    <location>
        <begin position="44"/>
        <end position="57"/>
    </location>
</feature>
<dbReference type="EMBL" id="SGPM01000010">
    <property type="protein sequence ID" value="THH33126.1"/>
    <property type="molecule type" value="Genomic_DNA"/>
</dbReference>
<name>A0A4S4N2F4_9APHY</name>
<gene>
    <name evidence="2" type="ORF">EUX98_g1071</name>
</gene>
<organism evidence="2 3">
    <name type="scientific">Antrodiella citrinella</name>
    <dbReference type="NCBI Taxonomy" id="2447956"/>
    <lineage>
        <taxon>Eukaryota</taxon>
        <taxon>Fungi</taxon>
        <taxon>Dikarya</taxon>
        <taxon>Basidiomycota</taxon>
        <taxon>Agaricomycotina</taxon>
        <taxon>Agaricomycetes</taxon>
        <taxon>Polyporales</taxon>
        <taxon>Steccherinaceae</taxon>
        <taxon>Antrodiella</taxon>
    </lineage>
</organism>
<dbReference type="Proteomes" id="UP000308730">
    <property type="component" value="Unassembled WGS sequence"/>
</dbReference>
<feature type="compositionally biased region" description="Basic and acidic residues" evidence="1">
    <location>
        <begin position="125"/>
        <end position="143"/>
    </location>
</feature>
<evidence type="ECO:0000313" key="3">
    <source>
        <dbReference type="Proteomes" id="UP000308730"/>
    </source>
</evidence>
<protein>
    <submittedName>
        <fullName evidence="2">Uncharacterized protein</fullName>
    </submittedName>
</protein>